<evidence type="ECO:0000256" key="3">
    <source>
        <dbReference type="ARBA" id="ARBA00023274"/>
    </source>
</evidence>
<keyword evidence="4" id="KW-0699">rRNA-binding</keyword>
<feature type="region of interest" description="Disordered" evidence="6">
    <location>
        <begin position="1"/>
        <end position="66"/>
    </location>
</feature>
<dbReference type="GO" id="GO:0022625">
    <property type="term" value="C:cytosolic large ribosomal subunit"/>
    <property type="evidence" value="ECO:0007669"/>
    <property type="project" value="TreeGrafter"/>
</dbReference>
<dbReference type="HAMAP" id="MF_01341">
    <property type="entry name" value="Ribosomal_uL15"/>
    <property type="match status" value="1"/>
</dbReference>
<dbReference type="OrthoDB" id="9810293at2"/>
<dbReference type="PROSITE" id="PS00475">
    <property type="entry name" value="RIBOSOMAL_L15"/>
    <property type="match status" value="1"/>
</dbReference>
<feature type="domain" description="Large ribosomal subunit protein uL15/eL18" evidence="7">
    <location>
        <begin position="79"/>
        <end position="146"/>
    </location>
</feature>
<evidence type="ECO:0000313" key="8">
    <source>
        <dbReference type="EMBL" id="OUO56333.1"/>
    </source>
</evidence>
<reference evidence="9" key="1">
    <citation type="submission" date="2017-04" db="EMBL/GenBank/DDBJ databases">
        <title>Function of individual gut microbiota members based on whole genome sequencing of pure cultures obtained from chicken caecum.</title>
        <authorList>
            <person name="Medvecky M."/>
            <person name="Cejkova D."/>
            <person name="Polansky O."/>
            <person name="Karasova D."/>
            <person name="Kubasova T."/>
            <person name="Cizek A."/>
            <person name="Rychlik I."/>
        </authorList>
    </citation>
    <scope>NUCLEOTIDE SEQUENCE [LARGE SCALE GENOMIC DNA]</scope>
    <source>
        <strain evidence="9">An273</strain>
    </source>
</reference>
<dbReference type="InterPro" id="IPR005749">
    <property type="entry name" value="Ribosomal_uL15_bac-type"/>
</dbReference>
<dbReference type="InterPro" id="IPR001196">
    <property type="entry name" value="Ribosomal_uL15_CS"/>
</dbReference>
<dbReference type="InterPro" id="IPR021131">
    <property type="entry name" value="Ribosomal_uL15/eL18"/>
</dbReference>
<dbReference type="AlphaFoldDB" id="A0A1Y4DAV2"/>
<keyword evidence="4" id="KW-0694">RNA-binding</keyword>
<comment type="subunit">
    <text evidence="4">Part of the 50S ribosomal subunit.</text>
</comment>
<comment type="function">
    <text evidence="4">Binds to the 23S rRNA.</text>
</comment>
<evidence type="ECO:0000256" key="4">
    <source>
        <dbReference type="HAMAP-Rule" id="MF_01341"/>
    </source>
</evidence>
<organism evidence="8 9">
    <name type="scientific">Candidatus Avelusimicrobium gallicola</name>
    <dbReference type="NCBI Taxonomy" id="2562704"/>
    <lineage>
        <taxon>Bacteria</taxon>
        <taxon>Pseudomonadati</taxon>
        <taxon>Elusimicrobiota</taxon>
        <taxon>Elusimicrobia</taxon>
        <taxon>Elusimicrobiales</taxon>
        <taxon>Elusimicrobiaceae</taxon>
        <taxon>Candidatus Avelusimicrobium</taxon>
    </lineage>
</organism>
<dbReference type="Gene3D" id="3.100.10.10">
    <property type="match status" value="1"/>
</dbReference>
<name>A0A1Y4DAV2_9BACT</name>
<evidence type="ECO:0000259" key="7">
    <source>
        <dbReference type="Pfam" id="PF00828"/>
    </source>
</evidence>
<dbReference type="InterPro" id="IPR030878">
    <property type="entry name" value="Ribosomal_uL15"/>
</dbReference>
<protein>
    <recommendedName>
        <fullName evidence="4">Large ribosomal subunit protein uL15</fullName>
    </recommendedName>
</protein>
<dbReference type="GO" id="GO:0003735">
    <property type="term" value="F:structural constituent of ribosome"/>
    <property type="evidence" value="ECO:0007669"/>
    <property type="project" value="InterPro"/>
</dbReference>
<dbReference type="InterPro" id="IPR036227">
    <property type="entry name" value="Ribosomal_uL15/eL18_sf"/>
</dbReference>
<evidence type="ECO:0000313" key="9">
    <source>
        <dbReference type="Proteomes" id="UP000196368"/>
    </source>
</evidence>
<feature type="compositionally biased region" description="Basic residues" evidence="6">
    <location>
        <begin position="8"/>
        <end position="20"/>
    </location>
</feature>
<comment type="caution">
    <text evidence="8">The sequence shown here is derived from an EMBL/GenBank/DDBJ whole genome shotgun (WGS) entry which is preliminary data.</text>
</comment>
<dbReference type="PANTHER" id="PTHR12934:SF11">
    <property type="entry name" value="LARGE RIBOSOMAL SUBUNIT PROTEIN UL15M"/>
    <property type="match status" value="1"/>
</dbReference>
<evidence type="ECO:0000256" key="5">
    <source>
        <dbReference type="RuleBase" id="RU003888"/>
    </source>
</evidence>
<evidence type="ECO:0000256" key="2">
    <source>
        <dbReference type="ARBA" id="ARBA00022980"/>
    </source>
</evidence>
<keyword evidence="3 4" id="KW-0687">Ribonucleoprotein</keyword>
<dbReference type="Pfam" id="PF00828">
    <property type="entry name" value="Ribosomal_L27A"/>
    <property type="match status" value="1"/>
</dbReference>
<dbReference type="Proteomes" id="UP000196368">
    <property type="component" value="Unassembled WGS sequence"/>
</dbReference>
<dbReference type="GO" id="GO:0006412">
    <property type="term" value="P:translation"/>
    <property type="evidence" value="ECO:0007669"/>
    <property type="project" value="UniProtKB-UniRule"/>
</dbReference>
<dbReference type="GO" id="GO:0019843">
    <property type="term" value="F:rRNA binding"/>
    <property type="evidence" value="ECO:0007669"/>
    <property type="project" value="UniProtKB-UniRule"/>
</dbReference>
<keyword evidence="9" id="KW-1185">Reference proteome</keyword>
<accession>A0A1Y4DAV2</accession>
<comment type="similarity">
    <text evidence="1 4 5">Belongs to the universal ribosomal protein uL15 family.</text>
</comment>
<sequence length="153" mass="16342">MVTLNKLFPKHGSRKEKRRLGLGPGSGLGNYCTKGMKGQTSRSGNTRKESKEGGQMPLIRHTPKSGFSNKDFARRYDYVNVGSLEKVFAAGAEVTPEALKKAGIIHDVTRVKVLANGSLTKALKVSAHGFSATAKAAIEKAGGTVTVLEQKTK</sequence>
<dbReference type="NCBIfam" id="TIGR01071">
    <property type="entry name" value="rplO_bact"/>
    <property type="match status" value="1"/>
</dbReference>
<evidence type="ECO:0000256" key="6">
    <source>
        <dbReference type="SAM" id="MobiDB-lite"/>
    </source>
</evidence>
<dbReference type="SUPFAM" id="SSF52080">
    <property type="entry name" value="Ribosomal proteins L15p and L18e"/>
    <property type="match status" value="1"/>
</dbReference>
<gene>
    <name evidence="4" type="primary">rplO</name>
    <name evidence="8" type="ORF">B5F75_06885</name>
</gene>
<dbReference type="RefSeq" id="WP_087289306.1">
    <property type="nucleotide sequence ID" value="NZ_NFJD01000004.1"/>
</dbReference>
<dbReference type="EMBL" id="NFJD01000004">
    <property type="protein sequence ID" value="OUO56333.1"/>
    <property type="molecule type" value="Genomic_DNA"/>
</dbReference>
<keyword evidence="2 4" id="KW-0689">Ribosomal protein</keyword>
<evidence type="ECO:0000256" key="1">
    <source>
        <dbReference type="ARBA" id="ARBA00007320"/>
    </source>
</evidence>
<dbReference type="PANTHER" id="PTHR12934">
    <property type="entry name" value="50S RIBOSOMAL PROTEIN L15"/>
    <property type="match status" value="1"/>
</dbReference>
<proteinExistence type="inferred from homology"/>